<organism evidence="1">
    <name type="scientific">hydrothermal vent metagenome</name>
    <dbReference type="NCBI Taxonomy" id="652676"/>
    <lineage>
        <taxon>unclassified sequences</taxon>
        <taxon>metagenomes</taxon>
        <taxon>ecological metagenomes</taxon>
    </lineage>
</organism>
<proteinExistence type="predicted"/>
<protein>
    <submittedName>
        <fullName evidence="1">Uncharacterized protein</fullName>
    </submittedName>
</protein>
<gene>
    <name evidence="1" type="ORF">MNBD_GAMMA24-1459</name>
</gene>
<sequence>MTKLTTRRNEQRFIHISRQGWYLRTREGLKGPFENRGNAQVFLDSIIEKHTVSAYN</sequence>
<reference evidence="1" key="1">
    <citation type="submission" date="2018-06" db="EMBL/GenBank/DDBJ databases">
        <authorList>
            <person name="Zhirakovskaya E."/>
        </authorList>
    </citation>
    <scope>NUCLEOTIDE SEQUENCE</scope>
</reference>
<dbReference type="AlphaFoldDB" id="A0A3B1B6R1"/>
<dbReference type="EMBL" id="UOFZ01000150">
    <property type="protein sequence ID" value="VAX13996.1"/>
    <property type="molecule type" value="Genomic_DNA"/>
</dbReference>
<accession>A0A3B1B6R1</accession>
<name>A0A3B1B6R1_9ZZZZ</name>
<evidence type="ECO:0000313" key="1">
    <source>
        <dbReference type="EMBL" id="VAX13996.1"/>
    </source>
</evidence>